<proteinExistence type="predicted"/>
<dbReference type="GO" id="GO:0016323">
    <property type="term" value="C:basolateral plasma membrane"/>
    <property type="evidence" value="ECO:0007669"/>
    <property type="project" value="TreeGrafter"/>
</dbReference>
<feature type="transmembrane region" description="Helical" evidence="3">
    <location>
        <begin position="170"/>
        <end position="194"/>
    </location>
</feature>
<keyword evidence="6" id="KW-1185">Reference proteome</keyword>
<evidence type="ECO:0000256" key="3">
    <source>
        <dbReference type="SAM" id="Phobius"/>
    </source>
</evidence>
<dbReference type="PROSITE" id="PS50850">
    <property type="entry name" value="MFS"/>
    <property type="match status" value="1"/>
</dbReference>
<dbReference type="InterPro" id="IPR004156">
    <property type="entry name" value="OATP"/>
</dbReference>
<evidence type="ECO:0000259" key="4">
    <source>
        <dbReference type="PROSITE" id="PS50850"/>
    </source>
</evidence>
<keyword evidence="3" id="KW-0812">Transmembrane</keyword>
<feature type="transmembrane region" description="Helical" evidence="3">
    <location>
        <begin position="69"/>
        <end position="90"/>
    </location>
</feature>
<dbReference type="InterPro" id="IPR020846">
    <property type="entry name" value="MFS_dom"/>
</dbReference>
<evidence type="ECO:0000313" key="6">
    <source>
        <dbReference type="Proteomes" id="UP000007875"/>
    </source>
</evidence>
<dbReference type="Ensembl" id="ENSCSAVT00000013560.1">
    <property type="protein sequence ID" value="ENSCSAVP00000013408.1"/>
    <property type="gene ID" value="ENSCSAVG00000007859.1"/>
</dbReference>
<dbReference type="HOGENOM" id="CLU_1302170_0_0_1"/>
<dbReference type="eggNOG" id="KOG3626">
    <property type="taxonomic scope" value="Eukaryota"/>
</dbReference>
<accession>H2Z746</accession>
<dbReference type="Pfam" id="PF03137">
    <property type="entry name" value="OATP"/>
    <property type="match status" value="1"/>
</dbReference>
<dbReference type="GO" id="GO:0015347">
    <property type="term" value="F:sodium-independent organic anion transmembrane transporter activity"/>
    <property type="evidence" value="ECO:0007669"/>
    <property type="project" value="TreeGrafter"/>
</dbReference>
<dbReference type="Gene3D" id="1.20.1250.20">
    <property type="entry name" value="MFS general substrate transporter like domains"/>
    <property type="match status" value="1"/>
</dbReference>
<dbReference type="GO" id="GO:0043252">
    <property type="term" value="P:sodium-independent organic anion transport"/>
    <property type="evidence" value="ECO:0007669"/>
    <property type="project" value="TreeGrafter"/>
</dbReference>
<dbReference type="InterPro" id="IPR036259">
    <property type="entry name" value="MFS_trans_sf"/>
</dbReference>
<feature type="transmembrane region" description="Helical" evidence="3">
    <location>
        <begin position="128"/>
        <end position="150"/>
    </location>
</feature>
<organism evidence="5 6">
    <name type="scientific">Ciona savignyi</name>
    <name type="common">Pacific transparent sea squirt</name>
    <dbReference type="NCBI Taxonomy" id="51511"/>
    <lineage>
        <taxon>Eukaryota</taxon>
        <taxon>Metazoa</taxon>
        <taxon>Chordata</taxon>
        <taxon>Tunicata</taxon>
        <taxon>Ascidiacea</taxon>
        <taxon>Phlebobranchia</taxon>
        <taxon>Cionidae</taxon>
        <taxon>Ciona</taxon>
    </lineage>
</organism>
<dbReference type="InParanoid" id="H2Z746"/>
<dbReference type="PANTHER" id="PTHR11388:SF142">
    <property type="entry name" value="SOLUTE CARRIER ORGANIC ANION TRANSPORTER FAMILY MEMBER 5A1"/>
    <property type="match status" value="1"/>
</dbReference>
<dbReference type="Proteomes" id="UP000007875">
    <property type="component" value="Unassembled WGS sequence"/>
</dbReference>
<evidence type="ECO:0000256" key="2">
    <source>
        <dbReference type="ARBA" id="ARBA00023157"/>
    </source>
</evidence>
<dbReference type="GeneTree" id="ENSGT01150000286901"/>
<protein>
    <recommendedName>
        <fullName evidence="4">Major facilitator superfamily (MFS) profile domain-containing protein</fullName>
    </recommendedName>
</protein>
<reference evidence="6" key="1">
    <citation type="submission" date="2003-08" db="EMBL/GenBank/DDBJ databases">
        <authorList>
            <person name="Birren B."/>
            <person name="Nusbaum C."/>
            <person name="Abebe A."/>
            <person name="Abouelleil A."/>
            <person name="Adekoya E."/>
            <person name="Ait-zahra M."/>
            <person name="Allen N."/>
            <person name="Allen T."/>
            <person name="An P."/>
            <person name="Anderson M."/>
            <person name="Anderson S."/>
            <person name="Arachchi H."/>
            <person name="Armbruster J."/>
            <person name="Bachantsang P."/>
            <person name="Baldwin J."/>
            <person name="Barry A."/>
            <person name="Bayul T."/>
            <person name="Blitshsteyn B."/>
            <person name="Bloom T."/>
            <person name="Blye J."/>
            <person name="Boguslavskiy L."/>
            <person name="Borowsky M."/>
            <person name="Boukhgalter B."/>
            <person name="Brunache A."/>
            <person name="Butler J."/>
            <person name="Calixte N."/>
            <person name="Calvo S."/>
            <person name="Camarata J."/>
            <person name="Campo K."/>
            <person name="Chang J."/>
            <person name="Cheshatsang Y."/>
            <person name="Citroen M."/>
            <person name="Collymore A."/>
            <person name="Considine T."/>
            <person name="Cook A."/>
            <person name="Cooke P."/>
            <person name="Corum B."/>
            <person name="Cuomo C."/>
            <person name="David R."/>
            <person name="Dawoe T."/>
            <person name="Degray S."/>
            <person name="Dodge S."/>
            <person name="Dooley K."/>
            <person name="Dorje P."/>
            <person name="Dorjee K."/>
            <person name="Dorris L."/>
            <person name="Duffey N."/>
            <person name="Dupes A."/>
            <person name="Elkins T."/>
            <person name="Engels R."/>
            <person name="Erickson J."/>
            <person name="Farina A."/>
            <person name="Faro S."/>
            <person name="Ferreira P."/>
            <person name="Fischer H."/>
            <person name="Fitzgerald M."/>
            <person name="Foley K."/>
            <person name="Gage D."/>
            <person name="Galagan J."/>
            <person name="Gearin G."/>
            <person name="Gnerre S."/>
            <person name="Gnirke A."/>
            <person name="Goyette A."/>
            <person name="Graham J."/>
            <person name="Grandbois E."/>
            <person name="Gyaltsen K."/>
            <person name="Hafez N."/>
            <person name="Hagopian D."/>
            <person name="Hagos B."/>
            <person name="Hall J."/>
            <person name="Hatcher B."/>
            <person name="Heller A."/>
            <person name="Higgins H."/>
            <person name="Honan T."/>
            <person name="Horn A."/>
            <person name="Houde N."/>
            <person name="Hughes L."/>
            <person name="Hulme W."/>
            <person name="Husby E."/>
            <person name="Iliev I."/>
            <person name="Jaffe D."/>
            <person name="Jones C."/>
            <person name="Kamal M."/>
            <person name="Kamat A."/>
            <person name="Kamvysselis M."/>
            <person name="Karlsson E."/>
            <person name="Kells C."/>
            <person name="Kieu A."/>
            <person name="Kisner P."/>
            <person name="Kodira C."/>
            <person name="Kulbokas E."/>
            <person name="Labutti K."/>
            <person name="Lama D."/>
            <person name="Landers T."/>
            <person name="Leger J."/>
            <person name="Levine S."/>
            <person name="Lewis D."/>
            <person name="Lewis T."/>
            <person name="Lindblad-toh K."/>
            <person name="Liu X."/>
            <person name="Lokyitsang T."/>
            <person name="Lokyitsang Y."/>
            <person name="Lucien O."/>
            <person name="Lui A."/>
            <person name="Ma L.J."/>
            <person name="Mabbitt R."/>
            <person name="Macdonald J."/>
            <person name="Maclean C."/>
            <person name="Major J."/>
            <person name="Manning J."/>
            <person name="Marabella R."/>
            <person name="Maru K."/>
            <person name="Matthews C."/>
            <person name="Mauceli E."/>
            <person name="Mccarthy M."/>
            <person name="Mcdonough S."/>
            <person name="Mcghee T."/>
            <person name="Meldrim J."/>
            <person name="Meneus L."/>
            <person name="Mesirov J."/>
            <person name="Mihalev A."/>
            <person name="Mihova T."/>
            <person name="Mikkelsen T."/>
            <person name="Mlenga V."/>
            <person name="Moru K."/>
            <person name="Mozes J."/>
            <person name="Mulrain L."/>
            <person name="Munson G."/>
            <person name="Naylor J."/>
            <person name="Newes C."/>
            <person name="Nguyen C."/>
            <person name="Nguyen N."/>
            <person name="Nguyen T."/>
            <person name="Nicol R."/>
            <person name="Nielsen C."/>
            <person name="Nizzari M."/>
            <person name="Norbu C."/>
            <person name="Norbu N."/>
            <person name="O'donnell P."/>
            <person name="Okoawo O."/>
            <person name="O'leary S."/>
            <person name="Omotosho B."/>
            <person name="O'neill K."/>
            <person name="Osman S."/>
            <person name="Parker S."/>
            <person name="Perrin D."/>
            <person name="Phunkhang P."/>
            <person name="Piqani B."/>
            <person name="Purcell S."/>
            <person name="Rachupka T."/>
            <person name="Ramasamy U."/>
            <person name="Rameau R."/>
            <person name="Ray V."/>
            <person name="Raymond C."/>
            <person name="Retta R."/>
            <person name="Richardson S."/>
            <person name="Rise C."/>
            <person name="Rodriguez J."/>
            <person name="Rogers J."/>
            <person name="Rogov P."/>
            <person name="Rutman M."/>
            <person name="Schupbach R."/>
            <person name="Seaman C."/>
            <person name="Settipalli S."/>
            <person name="Sharpe T."/>
            <person name="Sheridan J."/>
            <person name="Sherpa N."/>
            <person name="Shi J."/>
            <person name="Smirnov S."/>
            <person name="Smith C."/>
            <person name="Sougnez C."/>
            <person name="Spencer B."/>
            <person name="Stalker J."/>
            <person name="Stange-thomann N."/>
            <person name="Stavropoulos S."/>
            <person name="Stetson K."/>
            <person name="Stone C."/>
            <person name="Stone S."/>
            <person name="Stubbs M."/>
            <person name="Talamas J."/>
            <person name="Tchuinga P."/>
            <person name="Tenzing P."/>
            <person name="Tesfaye S."/>
            <person name="Theodore J."/>
            <person name="Thoulutsang Y."/>
            <person name="Topham K."/>
            <person name="Towey S."/>
            <person name="Tsamla T."/>
            <person name="Tsomo N."/>
            <person name="Vallee D."/>
            <person name="Vassiliev H."/>
            <person name="Venkataraman V."/>
            <person name="Vinson J."/>
            <person name="Vo A."/>
            <person name="Wade C."/>
            <person name="Wang S."/>
            <person name="Wangchuk T."/>
            <person name="Wangdi T."/>
            <person name="Whittaker C."/>
            <person name="Wilkinson J."/>
            <person name="Wu Y."/>
            <person name="Wyman D."/>
            <person name="Yadav S."/>
            <person name="Yang S."/>
            <person name="Yang X."/>
            <person name="Yeager S."/>
            <person name="Yee E."/>
            <person name="Young G."/>
            <person name="Zainoun J."/>
            <person name="Zembeck L."/>
            <person name="Zimmer A."/>
            <person name="Zody M."/>
            <person name="Lander E."/>
        </authorList>
    </citation>
    <scope>NUCLEOTIDE SEQUENCE [LARGE SCALE GENOMIC DNA]</scope>
</reference>
<sequence length="212" mass="23048">MVLGVNFVLHLGTKYAGVGHNQQCRHHYEHRFGLKSAESGLIVSSFDIGSLVVVIFISYFGGKSHRARWVGIGAVIVSIGATLFAFPQFLSSPYHPPNIQSQSNEMLCHPNSTNATGVLCQSQEANSLYLALFVISNMIMGIGSTPIYTLGTTFIYDNVPRDDASFYISIVYAMGAVGPAAGYLLGGFFLTFYVDLGSMISADDPRFLGAWW</sequence>
<dbReference type="STRING" id="51511.ENSCSAVP00000013408"/>
<keyword evidence="3" id="KW-0472">Membrane</keyword>
<reference evidence="5" key="2">
    <citation type="submission" date="2025-08" db="UniProtKB">
        <authorList>
            <consortium name="Ensembl"/>
        </authorList>
    </citation>
    <scope>IDENTIFICATION</scope>
</reference>
<dbReference type="SUPFAM" id="SSF103473">
    <property type="entry name" value="MFS general substrate transporter"/>
    <property type="match status" value="1"/>
</dbReference>
<feature type="transmembrane region" description="Helical" evidence="3">
    <location>
        <begin position="41"/>
        <end position="62"/>
    </location>
</feature>
<evidence type="ECO:0000256" key="1">
    <source>
        <dbReference type="ARBA" id="ARBA00004141"/>
    </source>
</evidence>
<dbReference type="PANTHER" id="PTHR11388">
    <property type="entry name" value="ORGANIC ANION TRANSPORTER"/>
    <property type="match status" value="1"/>
</dbReference>
<dbReference type="AlphaFoldDB" id="H2Z746"/>
<keyword evidence="3" id="KW-1133">Transmembrane helix</keyword>
<reference evidence="5" key="3">
    <citation type="submission" date="2025-09" db="UniProtKB">
        <authorList>
            <consortium name="Ensembl"/>
        </authorList>
    </citation>
    <scope>IDENTIFICATION</scope>
</reference>
<keyword evidence="2" id="KW-1015">Disulfide bond</keyword>
<dbReference type="OMA" id="AMEIHIT"/>
<comment type="subcellular location">
    <subcellularLocation>
        <location evidence="1">Membrane</location>
        <topology evidence="1">Multi-pass membrane protein</topology>
    </subcellularLocation>
</comment>
<feature type="domain" description="Major facilitator superfamily (MFS) profile" evidence="4">
    <location>
        <begin position="1"/>
        <end position="212"/>
    </location>
</feature>
<name>H2Z746_CIOSA</name>
<evidence type="ECO:0000313" key="5">
    <source>
        <dbReference type="Ensembl" id="ENSCSAVP00000013408.1"/>
    </source>
</evidence>